<feature type="region of interest" description="Disordered" evidence="2">
    <location>
        <begin position="149"/>
        <end position="268"/>
    </location>
</feature>
<feature type="compositionally biased region" description="Basic and acidic residues" evidence="2">
    <location>
        <begin position="244"/>
        <end position="268"/>
    </location>
</feature>
<keyword evidence="4" id="KW-1185">Reference proteome</keyword>
<gene>
    <name evidence="3" type="ORF">E2488_10010</name>
</gene>
<dbReference type="AlphaFoldDB" id="A0A4Y8AT20"/>
<dbReference type="InterPro" id="IPR011990">
    <property type="entry name" value="TPR-like_helical_dom_sf"/>
</dbReference>
<keyword evidence="1" id="KW-0802">TPR repeat</keyword>
<dbReference type="EMBL" id="SNQI01000003">
    <property type="protein sequence ID" value="TEW73806.1"/>
    <property type="molecule type" value="Genomic_DNA"/>
</dbReference>
<dbReference type="Gene3D" id="1.25.40.10">
    <property type="entry name" value="Tetratricopeptide repeat domain"/>
    <property type="match status" value="2"/>
</dbReference>
<dbReference type="Pfam" id="PF13432">
    <property type="entry name" value="TPR_16"/>
    <property type="match status" value="1"/>
</dbReference>
<evidence type="ECO:0000313" key="3">
    <source>
        <dbReference type="EMBL" id="TEW73806.1"/>
    </source>
</evidence>
<evidence type="ECO:0000256" key="2">
    <source>
        <dbReference type="SAM" id="MobiDB-lite"/>
    </source>
</evidence>
<feature type="compositionally biased region" description="Basic and acidic residues" evidence="2">
    <location>
        <begin position="149"/>
        <end position="224"/>
    </location>
</feature>
<dbReference type="Proteomes" id="UP000298517">
    <property type="component" value="Unassembled WGS sequence"/>
</dbReference>
<dbReference type="SUPFAM" id="SSF48452">
    <property type="entry name" value="TPR-like"/>
    <property type="match status" value="1"/>
</dbReference>
<reference evidence="3 4" key="1">
    <citation type="journal article" date="2011" name="J. Microbiol.">
        <title>Gramella jeungdoensis sp. nov., isolated from a solar saltern in Korea.</title>
        <authorList>
            <person name="Joung Y."/>
            <person name="Kim H."/>
            <person name="Jang T."/>
            <person name="Ahn T.S."/>
            <person name="Joh K."/>
        </authorList>
    </citation>
    <scope>NUCLEOTIDE SEQUENCE [LARGE SCALE GENOMIC DNA]</scope>
    <source>
        <strain evidence="3 4">KCTC 23123</strain>
    </source>
</reference>
<evidence type="ECO:0000313" key="4">
    <source>
        <dbReference type="Proteomes" id="UP000298517"/>
    </source>
</evidence>
<dbReference type="RefSeq" id="WP_134248205.1">
    <property type="nucleotide sequence ID" value="NZ_SNQI01000003.1"/>
</dbReference>
<dbReference type="SMART" id="SM00028">
    <property type="entry name" value="TPR"/>
    <property type="match status" value="3"/>
</dbReference>
<dbReference type="PROSITE" id="PS50005">
    <property type="entry name" value="TPR"/>
    <property type="match status" value="1"/>
</dbReference>
<dbReference type="OrthoDB" id="1525165at2"/>
<feature type="repeat" description="TPR" evidence="1">
    <location>
        <begin position="101"/>
        <end position="134"/>
    </location>
</feature>
<name>A0A4Y8AT20_9FLAO</name>
<evidence type="ECO:0000256" key="1">
    <source>
        <dbReference type="PROSITE-ProRule" id="PRU00339"/>
    </source>
</evidence>
<comment type="caution">
    <text evidence="3">The sequence shown here is derived from an EMBL/GenBank/DDBJ whole genome shotgun (WGS) entry which is preliminary data.</text>
</comment>
<accession>A0A4Y8AT20</accession>
<protein>
    <submittedName>
        <fullName evidence="3">Tetratricopeptide repeat protein</fullName>
    </submittedName>
</protein>
<dbReference type="InterPro" id="IPR019734">
    <property type="entry name" value="TPR_rpt"/>
</dbReference>
<sequence length="268" mass="31336">MKNRFVLIFLCFTSLVFSQQKNSEQLEREAREDVREGNKLYNQLKFDEAEVAYKKALSKNPNYPKASYNLGNAIYQQNRNKEAVAQFELVEKTATDKISKAETYHNMGNAFMNEKQYDKAVAAYKNSMRNNSKDDETRYNLALAQELLKDQQNKDNQDNKDNKDNKDNQDNKDDKNKDKEGGGDEKKDDNKDQKDKGEDKEDDKGDPKNNDEKKDEEKKQDQKPRQNQLSPEQMKQLLEAMNNEENKTQKKLNAEKAKGKKVKQEKDW</sequence>
<dbReference type="Pfam" id="PF13181">
    <property type="entry name" value="TPR_8"/>
    <property type="match status" value="1"/>
</dbReference>
<proteinExistence type="predicted"/>
<organism evidence="3 4">
    <name type="scientific">Gramella jeungdoensis</name>
    <dbReference type="NCBI Taxonomy" id="708091"/>
    <lineage>
        <taxon>Bacteria</taxon>
        <taxon>Pseudomonadati</taxon>
        <taxon>Bacteroidota</taxon>
        <taxon>Flavobacteriia</taxon>
        <taxon>Flavobacteriales</taxon>
        <taxon>Flavobacteriaceae</taxon>
        <taxon>Christiangramia</taxon>
    </lineage>
</organism>